<protein>
    <submittedName>
        <fullName evidence="1">Uncharacterized protein</fullName>
    </submittedName>
</protein>
<proteinExistence type="predicted"/>
<name>A0AC60QP36_IXOPE</name>
<reference evidence="1 2" key="1">
    <citation type="journal article" date="2020" name="Cell">
        <title>Large-Scale Comparative Analyses of Tick Genomes Elucidate Their Genetic Diversity and Vector Capacities.</title>
        <authorList>
            <consortium name="Tick Genome and Microbiome Consortium (TIGMIC)"/>
            <person name="Jia N."/>
            <person name="Wang J."/>
            <person name="Shi W."/>
            <person name="Du L."/>
            <person name="Sun Y."/>
            <person name="Zhan W."/>
            <person name="Jiang J.F."/>
            <person name="Wang Q."/>
            <person name="Zhang B."/>
            <person name="Ji P."/>
            <person name="Bell-Sakyi L."/>
            <person name="Cui X.M."/>
            <person name="Yuan T.T."/>
            <person name="Jiang B.G."/>
            <person name="Yang W.F."/>
            <person name="Lam T.T."/>
            <person name="Chang Q.C."/>
            <person name="Ding S.J."/>
            <person name="Wang X.J."/>
            <person name="Zhu J.G."/>
            <person name="Ruan X.D."/>
            <person name="Zhao L."/>
            <person name="Wei J.T."/>
            <person name="Ye R.Z."/>
            <person name="Que T.C."/>
            <person name="Du C.H."/>
            <person name="Zhou Y.H."/>
            <person name="Cheng J.X."/>
            <person name="Dai P.F."/>
            <person name="Guo W.B."/>
            <person name="Han X.H."/>
            <person name="Huang E.J."/>
            <person name="Li L.F."/>
            <person name="Wei W."/>
            <person name="Gao Y.C."/>
            <person name="Liu J.Z."/>
            <person name="Shao H.Z."/>
            <person name="Wang X."/>
            <person name="Wang C.C."/>
            <person name="Yang T.C."/>
            <person name="Huo Q.B."/>
            <person name="Li W."/>
            <person name="Chen H.Y."/>
            <person name="Chen S.E."/>
            <person name="Zhou L.G."/>
            <person name="Ni X.B."/>
            <person name="Tian J.H."/>
            <person name="Sheng Y."/>
            <person name="Liu T."/>
            <person name="Pan Y.S."/>
            <person name="Xia L.Y."/>
            <person name="Li J."/>
            <person name="Zhao F."/>
            <person name="Cao W.C."/>
        </authorList>
    </citation>
    <scope>NUCLEOTIDE SEQUENCE [LARGE SCALE GENOMIC DNA]</scope>
    <source>
        <strain evidence="1">Iper-2018</strain>
    </source>
</reference>
<dbReference type="Proteomes" id="UP000805193">
    <property type="component" value="Unassembled WGS sequence"/>
</dbReference>
<comment type="caution">
    <text evidence="1">The sequence shown here is derived from an EMBL/GenBank/DDBJ whole genome shotgun (WGS) entry which is preliminary data.</text>
</comment>
<accession>A0AC60QP36</accession>
<gene>
    <name evidence="1" type="ORF">HPB47_017137</name>
</gene>
<evidence type="ECO:0000313" key="1">
    <source>
        <dbReference type="EMBL" id="KAG0438137.1"/>
    </source>
</evidence>
<sequence>MSDSECSMSSDIDPSDLEFAFDDSPFAFDPPACPRDPDVQISPSWQVRLPHSEAEWCDCGKCQPQLGDEDLCCREVTVMNPLCEYDCIPRHELFWLLCLHREQQRVHVRHISHYSPTYLECADDNRLCLKCHAPHEKVKSGTATEKHGFINCLKKVKGQGLKVASVTTDRHVQVTKYMRIEEPTIRRYFDGWHI</sequence>
<evidence type="ECO:0000313" key="2">
    <source>
        <dbReference type="Proteomes" id="UP000805193"/>
    </source>
</evidence>
<keyword evidence="2" id="KW-1185">Reference proteome</keyword>
<organism evidence="1 2">
    <name type="scientific">Ixodes persulcatus</name>
    <name type="common">Taiga tick</name>
    <dbReference type="NCBI Taxonomy" id="34615"/>
    <lineage>
        <taxon>Eukaryota</taxon>
        <taxon>Metazoa</taxon>
        <taxon>Ecdysozoa</taxon>
        <taxon>Arthropoda</taxon>
        <taxon>Chelicerata</taxon>
        <taxon>Arachnida</taxon>
        <taxon>Acari</taxon>
        <taxon>Parasitiformes</taxon>
        <taxon>Ixodida</taxon>
        <taxon>Ixodoidea</taxon>
        <taxon>Ixodidae</taxon>
        <taxon>Ixodinae</taxon>
        <taxon>Ixodes</taxon>
    </lineage>
</organism>
<dbReference type="EMBL" id="JABSTQ010005993">
    <property type="protein sequence ID" value="KAG0438137.1"/>
    <property type="molecule type" value="Genomic_DNA"/>
</dbReference>